<evidence type="ECO:0000313" key="2">
    <source>
        <dbReference type="Proteomes" id="UP000489600"/>
    </source>
</evidence>
<name>A0A565BL82_9BRAS</name>
<keyword evidence="2" id="KW-1185">Reference proteome</keyword>
<dbReference type="AlphaFoldDB" id="A0A565BL82"/>
<comment type="caution">
    <text evidence="1">The sequence shown here is derived from an EMBL/GenBank/DDBJ whole genome shotgun (WGS) entry which is preliminary data.</text>
</comment>
<reference evidence="1" key="1">
    <citation type="submission" date="2019-07" db="EMBL/GenBank/DDBJ databases">
        <authorList>
            <person name="Dittberner H."/>
        </authorList>
    </citation>
    <scope>NUCLEOTIDE SEQUENCE [LARGE SCALE GENOMIC DNA]</scope>
</reference>
<gene>
    <name evidence="1" type="ORF">ANE_LOCUS12083</name>
</gene>
<proteinExistence type="predicted"/>
<organism evidence="1 2">
    <name type="scientific">Arabis nemorensis</name>
    <dbReference type="NCBI Taxonomy" id="586526"/>
    <lineage>
        <taxon>Eukaryota</taxon>
        <taxon>Viridiplantae</taxon>
        <taxon>Streptophyta</taxon>
        <taxon>Embryophyta</taxon>
        <taxon>Tracheophyta</taxon>
        <taxon>Spermatophyta</taxon>
        <taxon>Magnoliopsida</taxon>
        <taxon>eudicotyledons</taxon>
        <taxon>Gunneridae</taxon>
        <taxon>Pentapetalae</taxon>
        <taxon>rosids</taxon>
        <taxon>malvids</taxon>
        <taxon>Brassicales</taxon>
        <taxon>Brassicaceae</taxon>
        <taxon>Arabideae</taxon>
        <taxon>Arabis</taxon>
    </lineage>
</organism>
<dbReference type="OrthoDB" id="1112949at2759"/>
<protein>
    <submittedName>
        <fullName evidence="1">Uncharacterized protein</fullName>
    </submittedName>
</protein>
<accession>A0A565BL82</accession>
<dbReference type="EMBL" id="CABITT030000004">
    <property type="protein sequence ID" value="VVB01639.1"/>
    <property type="molecule type" value="Genomic_DNA"/>
</dbReference>
<sequence length="175" mass="19569">MDMTVKEGSAQRKSGYSVAVIGSMTQPVMDGGAGGSKDLSRRKDTNTKSFVRKKTMVEMLPFWDDDDVKDAKVENIFNVVFDRGWMWENSHWPVVGVNVSKNLNEESRYVKSEIGYVKFENLSLYMHGESRKRSRTVEEDSVSLIKGPVVDKVATIEKSIVAVKGGEKVALKDGE</sequence>
<dbReference type="Proteomes" id="UP000489600">
    <property type="component" value="Unassembled WGS sequence"/>
</dbReference>
<evidence type="ECO:0000313" key="1">
    <source>
        <dbReference type="EMBL" id="VVB01639.1"/>
    </source>
</evidence>